<keyword evidence="12" id="KW-1185">Reference proteome</keyword>
<evidence type="ECO:0000313" key="12">
    <source>
        <dbReference type="Proteomes" id="UP000224915"/>
    </source>
</evidence>
<accession>A0A2A9D3L1</accession>
<organism evidence="11 12">
    <name type="scientific">Serinibacter salmoneus</name>
    <dbReference type="NCBI Taxonomy" id="556530"/>
    <lineage>
        <taxon>Bacteria</taxon>
        <taxon>Bacillati</taxon>
        <taxon>Actinomycetota</taxon>
        <taxon>Actinomycetes</taxon>
        <taxon>Micrococcales</taxon>
        <taxon>Beutenbergiaceae</taxon>
        <taxon>Serinibacter</taxon>
    </lineage>
</organism>
<dbReference type="PANTHER" id="PTHR43289">
    <property type="entry name" value="MITOGEN-ACTIVATED PROTEIN KINASE KINASE KINASE 20-RELATED"/>
    <property type="match status" value="1"/>
</dbReference>
<dbReference type="Pfam" id="PF00069">
    <property type="entry name" value="Pkinase"/>
    <property type="match status" value="1"/>
</dbReference>
<dbReference type="AlphaFoldDB" id="A0A2A9D3L1"/>
<evidence type="ECO:0000256" key="8">
    <source>
        <dbReference type="SAM" id="MobiDB-lite"/>
    </source>
</evidence>
<dbReference type="SMART" id="SM00220">
    <property type="entry name" value="S_TKc"/>
    <property type="match status" value="1"/>
</dbReference>
<evidence type="ECO:0000256" key="3">
    <source>
        <dbReference type="ARBA" id="ARBA00022679"/>
    </source>
</evidence>
<evidence type="ECO:0000256" key="7">
    <source>
        <dbReference type="PROSITE-ProRule" id="PRU10141"/>
    </source>
</evidence>
<keyword evidence="5 11" id="KW-0418">Kinase</keyword>
<dbReference type="PROSITE" id="PS00108">
    <property type="entry name" value="PROTEIN_KINASE_ST"/>
    <property type="match status" value="1"/>
</dbReference>
<evidence type="ECO:0000256" key="6">
    <source>
        <dbReference type="ARBA" id="ARBA00022840"/>
    </source>
</evidence>
<keyword evidence="9" id="KW-0472">Membrane</keyword>
<protein>
    <recommendedName>
        <fullName evidence="1">non-specific serine/threonine protein kinase</fullName>
        <ecNumber evidence="1">2.7.11.1</ecNumber>
    </recommendedName>
</protein>
<gene>
    <name evidence="11" type="ORF">ATL40_2590</name>
</gene>
<feature type="domain" description="Protein kinase" evidence="10">
    <location>
        <begin position="12"/>
        <end position="270"/>
    </location>
</feature>
<dbReference type="OrthoDB" id="9762169at2"/>
<evidence type="ECO:0000256" key="4">
    <source>
        <dbReference type="ARBA" id="ARBA00022741"/>
    </source>
</evidence>
<dbReference type="Proteomes" id="UP000224915">
    <property type="component" value="Unassembled WGS sequence"/>
</dbReference>
<keyword evidence="2" id="KW-0723">Serine/threonine-protein kinase</keyword>
<dbReference type="InterPro" id="IPR000719">
    <property type="entry name" value="Prot_kinase_dom"/>
</dbReference>
<evidence type="ECO:0000256" key="9">
    <source>
        <dbReference type="SAM" id="Phobius"/>
    </source>
</evidence>
<feature type="binding site" evidence="7">
    <location>
        <position position="41"/>
    </location>
    <ligand>
        <name>ATP</name>
        <dbReference type="ChEBI" id="CHEBI:30616"/>
    </ligand>
</feature>
<dbReference type="PROSITE" id="PS50011">
    <property type="entry name" value="PROTEIN_KINASE_DOM"/>
    <property type="match status" value="1"/>
</dbReference>
<evidence type="ECO:0000259" key="10">
    <source>
        <dbReference type="PROSITE" id="PS50011"/>
    </source>
</evidence>
<dbReference type="InterPro" id="IPR017441">
    <property type="entry name" value="Protein_kinase_ATP_BS"/>
</dbReference>
<sequence length="409" mass="41440">MGDVGDVFAGRYELVDPLGSGGSGVVWRAWDQAADCYVAAKVLRQVDAASLVRFVREQAVRIDHDHVLAPTGWAGSDDRVLLSMPLVRGGSVAALIGDHGALPIAWVVPMVIQMLDALAAIHAEGVVHRDVKPANLLLDATGRGAPHLWLADFGIASALGAPRLTHGPYASGTPGYVAPECLREGWVPSPAADQYSAGVCAVEMLTGQAPVVGASGSELTAAAAAALLESDDFVDASGRWLVRDVIADLLASDAARRPDAAAAADALRTVRVLESPGGADPVEVFEHLPPYPQGWGPCGPLPDSPNGSDSLDGRAGVPPAPVSPPPSALLSPPTLPTLAQGATGDAETTEVAEPAGAPEPTGSPSSSEDERPPGVAGDGESARRGIALPLVAVATGAALLVLAVVLGLG</sequence>
<feature type="region of interest" description="Disordered" evidence="8">
    <location>
        <begin position="294"/>
        <end position="381"/>
    </location>
</feature>
<reference evidence="11 12" key="1">
    <citation type="submission" date="2017-10" db="EMBL/GenBank/DDBJ databases">
        <title>Sequencing the genomes of 1000 actinobacteria strains.</title>
        <authorList>
            <person name="Klenk H.-P."/>
        </authorList>
    </citation>
    <scope>NUCLEOTIDE SEQUENCE [LARGE SCALE GENOMIC DNA]</scope>
    <source>
        <strain evidence="11 12">DSM 21801</strain>
    </source>
</reference>
<evidence type="ECO:0000256" key="2">
    <source>
        <dbReference type="ARBA" id="ARBA00022527"/>
    </source>
</evidence>
<dbReference type="CDD" id="cd14014">
    <property type="entry name" value="STKc_PknB_like"/>
    <property type="match status" value="1"/>
</dbReference>
<dbReference type="InterPro" id="IPR008271">
    <property type="entry name" value="Ser/Thr_kinase_AS"/>
</dbReference>
<feature type="compositionally biased region" description="Pro residues" evidence="8">
    <location>
        <begin position="318"/>
        <end position="327"/>
    </location>
</feature>
<comment type="caution">
    <text evidence="11">The sequence shown here is derived from an EMBL/GenBank/DDBJ whole genome shotgun (WGS) entry which is preliminary data.</text>
</comment>
<dbReference type="Gene3D" id="3.30.200.20">
    <property type="entry name" value="Phosphorylase Kinase, domain 1"/>
    <property type="match status" value="1"/>
</dbReference>
<dbReference type="SUPFAM" id="SSF56112">
    <property type="entry name" value="Protein kinase-like (PK-like)"/>
    <property type="match status" value="1"/>
</dbReference>
<keyword evidence="9" id="KW-1133">Transmembrane helix</keyword>
<evidence type="ECO:0000256" key="1">
    <source>
        <dbReference type="ARBA" id="ARBA00012513"/>
    </source>
</evidence>
<dbReference type="GO" id="GO:0005524">
    <property type="term" value="F:ATP binding"/>
    <property type="evidence" value="ECO:0007669"/>
    <property type="project" value="UniProtKB-UniRule"/>
</dbReference>
<keyword evidence="3" id="KW-0808">Transferase</keyword>
<name>A0A2A9D3L1_9MICO</name>
<dbReference type="PANTHER" id="PTHR43289:SF6">
    <property type="entry name" value="SERINE_THREONINE-PROTEIN KINASE NEKL-3"/>
    <property type="match status" value="1"/>
</dbReference>
<evidence type="ECO:0000256" key="5">
    <source>
        <dbReference type="ARBA" id="ARBA00022777"/>
    </source>
</evidence>
<feature type="transmembrane region" description="Helical" evidence="9">
    <location>
        <begin position="386"/>
        <end position="408"/>
    </location>
</feature>
<proteinExistence type="predicted"/>
<keyword evidence="4 7" id="KW-0547">Nucleotide-binding</keyword>
<dbReference type="PROSITE" id="PS00107">
    <property type="entry name" value="PROTEIN_KINASE_ATP"/>
    <property type="match status" value="1"/>
</dbReference>
<keyword evidence="9" id="KW-0812">Transmembrane</keyword>
<dbReference type="EC" id="2.7.11.1" evidence="1"/>
<dbReference type="Gene3D" id="1.10.510.10">
    <property type="entry name" value="Transferase(Phosphotransferase) domain 1"/>
    <property type="match status" value="1"/>
</dbReference>
<keyword evidence="6 7" id="KW-0067">ATP-binding</keyword>
<evidence type="ECO:0000313" key="11">
    <source>
        <dbReference type="EMBL" id="PFG20971.1"/>
    </source>
</evidence>
<dbReference type="InterPro" id="IPR011009">
    <property type="entry name" value="Kinase-like_dom_sf"/>
</dbReference>
<dbReference type="EMBL" id="PDJD01000001">
    <property type="protein sequence ID" value="PFG20971.1"/>
    <property type="molecule type" value="Genomic_DNA"/>
</dbReference>
<dbReference type="GO" id="GO:0004674">
    <property type="term" value="F:protein serine/threonine kinase activity"/>
    <property type="evidence" value="ECO:0007669"/>
    <property type="project" value="UniProtKB-KW"/>
</dbReference>
<feature type="compositionally biased region" description="Low complexity" evidence="8">
    <location>
        <begin position="328"/>
        <end position="339"/>
    </location>
</feature>